<gene>
    <name evidence="3" type="ORF">DJ021_13060</name>
</gene>
<dbReference type="PANTHER" id="PTHR40469:SF2">
    <property type="entry name" value="GALACTOSE-BINDING DOMAIN-LIKE SUPERFAMILY PROTEIN"/>
    <property type="match status" value="1"/>
</dbReference>
<evidence type="ECO:0000313" key="4">
    <source>
        <dbReference type="Proteomes" id="UP000249842"/>
    </source>
</evidence>
<dbReference type="AlphaFoldDB" id="A0A328B0H9"/>
<dbReference type="RefSeq" id="WP_111457965.1">
    <property type="nucleotide sequence ID" value="NZ_QFYP01000001.1"/>
</dbReference>
<evidence type="ECO:0000313" key="3">
    <source>
        <dbReference type="EMBL" id="RAK60673.1"/>
    </source>
</evidence>
<comment type="caution">
    <text evidence="3">The sequence shown here is derived from an EMBL/GenBank/DDBJ whole genome shotgun (WGS) entry which is preliminary data.</text>
</comment>
<name>A0A328B0H9_9CAUL</name>
<protein>
    <recommendedName>
        <fullName evidence="2">ThuA-like domain-containing protein</fullName>
    </recommendedName>
</protein>
<dbReference type="InterPro" id="IPR029062">
    <property type="entry name" value="Class_I_gatase-like"/>
</dbReference>
<dbReference type="PANTHER" id="PTHR40469">
    <property type="entry name" value="SECRETED GLYCOSYL HYDROLASE"/>
    <property type="match status" value="1"/>
</dbReference>
<sequence>MKRSLSLALGALALAAVSPAAAQTAAKPAAKPALDVHGQPFPRIPGQNLDGLRVYIRAGLKTHQAGQHDYPQFLADFSKVLTQHGAVVDGSFHAPSAAELANTDVVVMYKGDAGFMTAAQREALQAFIKRGGGIVTIHDVLCGPDPAEFASYVGGGKKHGQVNYTLEAKVPYTIVDKANPIMQGMTEMTLNDEAFYLMTWSQAPKIHVLATTVIDNTPSAKGHAGEVVPQIWTYEHTVAGGKPARAFVWMQGHNYANISNPQIEGMLLRGISWAGKHPVNELVDYKQPAPEPRPNRQ</sequence>
<dbReference type="SUPFAM" id="SSF52317">
    <property type="entry name" value="Class I glutamine amidotransferase-like"/>
    <property type="match status" value="1"/>
</dbReference>
<dbReference type="Proteomes" id="UP000249842">
    <property type="component" value="Unassembled WGS sequence"/>
</dbReference>
<reference evidence="4" key="1">
    <citation type="submission" date="2018-05" db="EMBL/GenBank/DDBJ databases">
        <authorList>
            <person name="Li X."/>
        </authorList>
    </citation>
    <scope>NUCLEOTIDE SEQUENCE [LARGE SCALE GENOMIC DNA]</scope>
    <source>
        <strain evidence="4">HKS-05</strain>
    </source>
</reference>
<evidence type="ECO:0000256" key="1">
    <source>
        <dbReference type="SAM" id="SignalP"/>
    </source>
</evidence>
<organism evidence="3 4">
    <name type="scientific">Phenylobacterium hankyongense</name>
    <dbReference type="NCBI Taxonomy" id="1813876"/>
    <lineage>
        <taxon>Bacteria</taxon>
        <taxon>Pseudomonadati</taxon>
        <taxon>Pseudomonadota</taxon>
        <taxon>Alphaproteobacteria</taxon>
        <taxon>Caulobacterales</taxon>
        <taxon>Caulobacteraceae</taxon>
        <taxon>Phenylobacterium</taxon>
    </lineage>
</organism>
<feature type="signal peptide" evidence="1">
    <location>
        <begin position="1"/>
        <end position="22"/>
    </location>
</feature>
<keyword evidence="4" id="KW-1185">Reference proteome</keyword>
<dbReference type="Gene3D" id="3.40.50.880">
    <property type="match status" value="1"/>
</dbReference>
<keyword evidence="1" id="KW-0732">Signal</keyword>
<dbReference type="OrthoDB" id="109511at2"/>
<evidence type="ECO:0000259" key="2">
    <source>
        <dbReference type="Pfam" id="PF06283"/>
    </source>
</evidence>
<accession>A0A328B0H9</accession>
<dbReference type="InterPro" id="IPR029010">
    <property type="entry name" value="ThuA-like"/>
</dbReference>
<feature type="chain" id="PRO_5016464946" description="ThuA-like domain-containing protein" evidence="1">
    <location>
        <begin position="23"/>
        <end position="297"/>
    </location>
</feature>
<dbReference type="EMBL" id="QFYP01000001">
    <property type="protein sequence ID" value="RAK60673.1"/>
    <property type="molecule type" value="Genomic_DNA"/>
</dbReference>
<proteinExistence type="predicted"/>
<feature type="domain" description="ThuA-like" evidence="2">
    <location>
        <begin position="66"/>
        <end position="274"/>
    </location>
</feature>
<dbReference type="Pfam" id="PF06283">
    <property type="entry name" value="ThuA"/>
    <property type="match status" value="1"/>
</dbReference>